<sequence length="325" mass="35830">MKWRFEDILTFINVVEAGSVTSAATRLNTSKSVVSKRISDLEAALRVELFRRSAGCIKPNELAYSLYEQIVPLVQAMTEVTEGVSDRTEGLSGRLKMVVPVSFGTKFLGPIIAEFARRHPDLEIAVDYEDRPVSLTQGSYDLGIRIGTLNESSLKARKLCECARMVCCSPEYSRNFGLPKSIAELAQHTCIDYAHVRASDLWQFESESDRGRPIPVLMRSRIVANNFEAIKDMAVAGLGLVLLPEFLAAGPLREGSLISAMPHITARADTISAVYPYTRHVSPKVRGFIDHLVAAFGAPLPWHRHVNEADDPRSNPATDLTSFAA</sequence>
<proteinExistence type="inferred from homology"/>
<dbReference type="GO" id="GO:0006351">
    <property type="term" value="P:DNA-templated transcription"/>
    <property type="evidence" value="ECO:0007669"/>
    <property type="project" value="TreeGrafter"/>
</dbReference>
<dbReference type="GO" id="GO:0003700">
    <property type="term" value="F:DNA-binding transcription factor activity"/>
    <property type="evidence" value="ECO:0007669"/>
    <property type="project" value="InterPro"/>
</dbReference>
<keyword evidence="7" id="KW-1185">Reference proteome</keyword>
<evidence type="ECO:0000259" key="5">
    <source>
        <dbReference type="PROSITE" id="PS50931"/>
    </source>
</evidence>
<evidence type="ECO:0000256" key="3">
    <source>
        <dbReference type="ARBA" id="ARBA00023125"/>
    </source>
</evidence>
<dbReference type="EMBL" id="MZXV01000076">
    <property type="protein sequence ID" value="PZV33981.1"/>
    <property type="molecule type" value="Genomic_DNA"/>
</dbReference>
<dbReference type="Pfam" id="PF03466">
    <property type="entry name" value="LysR_substrate"/>
    <property type="match status" value="1"/>
</dbReference>
<organism evidence="6 7">
    <name type="scientific">Mesorhizobium kowhaii</name>
    <dbReference type="NCBI Taxonomy" id="1300272"/>
    <lineage>
        <taxon>Bacteria</taxon>
        <taxon>Pseudomonadati</taxon>
        <taxon>Pseudomonadota</taxon>
        <taxon>Alphaproteobacteria</taxon>
        <taxon>Hyphomicrobiales</taxon>
        <taxon>Phyllobacteriaceae</taxon>
        <taxon>Mesorhizobium</taxon>
    </lineage>
</organism>
<dbReference type="GO" id="GO:0043565">
    <property type="term" value="F:sequence-specific DNA binding"/>
    <property type="evidence" value="ECO:0007669"/>
    <property type="project" value="TreeGrafter"/>
</dbReference>
<name>A0A2W7BVC4_9HYPH</name>
<keyword evidence="4" id="KW-0804">Transcription</keyword>
<dbReference type="OrthoDB" id="9813056at2"/>
<evidence type="ECO:0000256" key="2">
    <source>
        <dbReference type="ARBA" id="ARBA00023015"/>
    </source>
</evidence>
<evidence type="ECO:0000313" key="6">
    <source>
        <dbReference type="EMBL" id="PZV33981.1"/>
    </source>
</evidence>
<reference evidence="7" key="1">
    <citation type="submission" date="2017-03" db="EMBL/GenBank/DDBJ databases">
        <authorList>
            <person name="Safronova V.I."/>
            <person name="Sazanova A.L."/>
            <person name="Chirak E.R."/>
        </authorList>
    </citation>
    <scope>NUCLEOTIDE SEQUENCE [LARGE SCALE GENOMIC DNA]</scope>
    <source>
        <strain evidence="7">Ach-343</strain>
    </source>
</reference>
<dbReference type="Proteomes" id="UP000248616">
    <property type="component" value="Unassembled WGS sequence"/>
</dbReference>
<dbReference type="PANTHER" id="PTHR30537:SF81">
    <property type="entry name" value="TRANSCRIPTIONAL REGULATOR-RELATED"/>
    <property type="match status" value="1"/>
</dbReference>
<dbReference type="SUPFAM" id="SSF53850">
    <property type="entry name" value="Periplasmic binding protein-like II"/>
    <property type="match status" value="1"/>
</dbReference>
<comment type="caution">
    <text evidence="6">The sequence shown here is derived from an EMBL/GenBank/DDBJ whole genome shotgun (WGS) entry which is preliminary data.</text>
</comment>
<evidence type="ECO:0000256" key="4">
    <source>
        <dbReference type="ARBA" id="ARBA00023163"/>
    </source>
</evidence>
<dbReference type="InterPro" id="IPR058163">
    <property type="entry name" value="LysR-type_TF_proteobact-type"/>
</dbReference>
<dbReference type="PROSITE" id="PS50931">
    <property type="entry name" value="HTH_LYSR"/>
    <property type="match status" value="1"/>
</dbReference>
<dbReference type="InterPro" id="IPR036388">
    <property type="entry name" value="WH-like_DNA-bd_sf"/>
</dbReference>
<keyword evidence="2" id="KW-0805">Transcription regulation</keyword>
<dbReference type="Gene3D" id="3.40.190.290">
    <property type="match status" value="1"/>
</dbReference>
<accession>A0A2W7BVC4</accession>
<dbReference type="SUPFAM" id="SSF46785">
    <property type="entry name" value="Winged helix' DNA-binding domain"/>
    <property type="match status" value="1"/>
</dbReference>
<evidence type="ECO:0000313" key="7">
    <source>
        <dbReference type="Proteomes" id="UP000248616"/>
    </source>
</evidence>
<gene>
    <name evidence="6" type="ORF">B5V02_33245</name>
</gene>
<dbReference type="InterPro" id="IPR036390">
    <property type="entry name" value="WH_DNA-bd_sf"/>
</dbReference>
<evidence type="ECO:0000256" key="1">
    <source>
        <dbReference type="ARBA" id="ARBA00009437"/>
    </source>
</evidence>
<feature type="domain" description="HTH lysR-type" evidence="5">
    <location>
        <begin position="1"/>
        <end position="60"/>
    </location>
</feature>
<dbReference type="InterPro" id="IPR005119">
    <property type="entry name" value="LysR_subst-bd"/>
</dbReference>
<dbReference type="PANTHER" id="PTHR30537">
    <property type="entry name" value="HTH-TYPE TRANSCRIPTIONAL REGULATOR"/>
    <property type="match status" value="1"/>
</dbReference>
<dbReference type="Gene3D" id="1.10.10.10">
    <property type="entry name" value="Winged helix-like DNA-binding domain superfamily/Winged helix DNA-binding domain"/>
    <property type="match status" value="1"/>
</dbReference>
<keyword evidence="3" id="KW-0238">DNA-binding</keyword>
<dbReference type="AlphaFoldDB" id="A0A2W7BVC4"/>
<dbReference type="Pfam" id="PF00126">
    <property type="entry name" value="HTH_1"/>
    <property type="match status" value="1"/>
</dbReference>
<dbReference type="InterPro" id="IPR000847">
    <property type="entry name" value="LysR_HTH_N"/>
</dbReference>
<dbReference type="CDD" id="cd08422">
    <property type="entry name" value="PBP2_CrgA_like"/>
    <property type="match status" value="1"/>
</dbReference>
<protein>
    <submittedName>
        <fullName evidence="6">Transcriptional regulator</fullName>
    </submittedName>
</protein>
<dbReference type="RefSeq" id="WP_111548268.1">
    <property type="nucleotide sequence ID" value="NZ_MZXV01000076.1"/>
</dbReference>
<comment type="similarity">
    <text evidence="1">Belongs to the LysR transcriptional regulatory family.</text>
</comment>